<proteinExistence type="predicted"/>
<dbReference type="AlphaFoldDB" id="A0A7J7EH17"/>
<name>A0A7J7EH17_DICBM</name>
<comment type="caution">
    <text evidence="1">The sequence shown here is derived from an EMBL/GenBank/DDBJ whole genome shotgun (WGS) entry which is preliminary data.</text>
</comment>
<accession>A0A7J7EH17</accession>
<keyword evidence="2" id="KW-1185">Reference proteome</keyword>
<evidence type="ECO:0000313" key="2">
    <source>
        <dbReference type="Proteomes" id="UP000551758"/>
    </source>
</evidence>
<reference evidence="1 2" key="1">
    <citation type="journal article" date="2020" name="Mol. Biol. Evol.">
        <title>Interspecific Gene Flow and the Evolution of Specialization in Black and White Rhinoceros.</title>
        <authorList>
            <person name="Moodley Y."/>
            <person name="Westbury M.V."/>
            <person name="Russo I.M."/>
            <person name="Gopalakrishnan S."/>
            <person name="Rakotoarivelo A."/>
            <person name="Olsen R.A."/>
            <person name="Prost S."/>
            <person name="Tunstall T."/>
            <person name="Ryder O.A."/>
            <person name="Dalen L."/>
            <person name="Bruford M.W."/>
        </authorList>
    </citation>
    <scope>NUCLEOTIDE SEQUENCE [LARGE SCALE GENOMIC DNA]</scope>
    <source>
        <strain evidence="1">SBR-YM</strain>
        <tissue evidence="1">Skin</tissue>
    </source>
</reference>
<dbReference type="Proteomes" id="UP000551758">
    <property type="component" value="Unassembled WGS sequence"/>
</dbReference>
<sequence>MRCMTTLSRLSAVPPASTLGLLGPGHHNSIGTAERLKAAMYDNTEKMVKQASLDPLEVFQMTVRFYSDTHF</sequence>
<organism evidence="1 2">
    <name type="scientific">Diceros bicornis minor</name>
    <name type="common">South-central black rhinoceros</name>
    <dbReference type="NCBI Taxonomy" id="77932"/>
    <lineage>
        <taxon>Eukaryota</taxon>
        <taxon>Metazoa</taxon>
        <taxon>Chordata</taxon>
        <taxon>Craniata</taxon>
        <taxon>Vertebrata</taxon>
        <taxon>Euteleostomi</taxon>
        <taxon>Mammalia</taxon>
        <taxon>Eutheria</taxon>
        <taxon>Laurasiatheria</taxon>
        <taxon>Perissodactyla</taxon>
        <taxon>Rhinocerotidae</taxon>
        <taxon>Diceros</taxon>
    </lineage>
</organism>
<protein>
    <submittedName>
        <fullName evidence="1">Uncharacterized protein</fullName>
    </submittedName>
</protein>
<dbReference type="EMBL" id="JACDTQ010002903">
    <property type="protein sequence ID" value="KAF5915065.1"/>
    <property type="molecule type" value="Genomic_DNA"/>
</dbReference>
<gene>
    <name evidence="1" type="ORF">HPG69_003566</name>
</gene>
<evidence type="ECO:0000313" key="1">
    <source>
        <dbReference type="EMBL" id="KAF5915065.1"/>
    </source>
</evidence>